<dbReference type="InterPro" id="IPR036388">
    <property type="entry name" value="WH-like_DNA-bd_sf"/>
</dbReference>
<dbReference type="Gene3D" id="1.10.10.10">
    <property type="entry name" value="Winged helix-like DNA-binding domain superfamily/Winged helix DNA-binding domain"/>
    <property type="match status" value="1"/>
</dbReference>
<dbReference type="SMART" id="SM00421">
    <property type="entry name" value="HTH_LUXR"/>
    <property type="match status" value="1"/>
</dbReference>
<dbReference type="InterPro" id="IPR000792">
    <property type="entry name" value="Tscrpt_reg_LuxR_C"/>
</dbReference>
<dbReference type="SUPFAM" id="SSF52172">
    <property type="entry name" value="CheY-like"/>
    <property type="match status" value="1"/>
</dbReference>
<feature type="domain" description="Response regulatory" evidence="2">
    <location>
        <begin position="1"/>
        <end position="120"/>
    </location>
</feature>
<protein>
    <submittedName>
        <fullName evidence="3">Unannotated protein</fullName>
    </submittedName>
</protein>
<dbReference type="InterPro" id="IPR001789">
    <property type="entry name" value="Sig_transdc_resp-reg_receiver"/>
</dbReference>
<evidence type="ECO:0000256" key="1">
    <source>
        <dbReference type="ARBA" id="ARBA00023125"/>
    </source>
</evidence>
<accession>A0A6J7NQ62</accession>
<gene>
    <name evidence="3" type="ORF">UFOPK3957_01211</name>
</gene>
<evidence type="ECO:0000259" key="2">
    <source>
        <dbReference type="PROSITE" id="PS50110"/>
    </source>
</evidence>
<dbReference type="EMBL" id="CAFBOM010000209">
    <property type="protein sequence ID" value="CAB4994738.1"/>
    <property type="molecule type" value="Genomic_DNA"/>
</dbReference>
<dbReference type="GO" id="GO:0000160">
    <property type="term" value="P:phosphorelay signal transduction system"/>
    <property type="evidence" value="ECO:0007669"/>
    <property type="project" value="InterPro"/>
</dbReference>
<dbReference type="Pfam" id="PF00072">
    <property type="entry name" value="Response_reg"/>
    <property type="match status" value="1"/>
</dbReference>
<sequence>MMIVEDEPLYRELLEVGVISRIKGTTVVGSFGTAEAALESAAHLQPDVLLTDIDLGAGMNGVSLGIEARRRTSVRGVVLLSNLALPTVLSTLPPDLQGGWSYLLKTSVSDVGQVGRATASAERGEVLVDEYLVAQLVAQPNTPIDRLTPRQVEVLSGMARGWSNRRIAEELTLTTRTVESIISNIITNLDLREGEDGINPRVSSVLVYLQHAALELHSGAVSNGAAPRD</sequence>
<dbReference type="InterPro" id="IPR011006">
    <property type="entry name" value="CheY-like_superfamily"/>
</dbReference>
<dbReference type="SUPFAM" id="SSF46894">
    <property type="entry name" value="C-terminal effector domain of the bipartite response regulators"/>
    <property type="match status" value="1"/>
</dbReference>
<proteinExistence type="predicted"/>
<dbReference type="PANTHER" id="PTHR43214">
    <property type="entry name" value="TWO-COMPONENT RESPONSE REGULATOR"/>
    <property type="match status" value="1"/>
</dbReference>
<dbReference type="Pfam" id="PF00196">
    <property type="entry name" value="GerE"/>
    <property type="match status" value="1"/>
</dbReference>
<reference evidence="3" key="1">
    <citation type="submission" date="2020-05" db="EMBL/GenBank/DDBJ databases">
        <authorList>
            <person name="Chiriac C."/>
            <person name="Salcher M."/>
            <person name="Ghai R."/>
            <person name="Kavagutti S V."/>
        </authorList>
    </citation>
    <scope>NUCLEOTIDE SEQUENCE</scope>
</reference>
<dbReference type="PROSITE" id="PS50110">
    <property type="entry name" value="RESPONSE_REGULATORY"/>
    <property type="match status" value="1"/>
</dbReference>
<dbReference type="AlphaFoldDB" id="A0A6J7NQ62"/>
<dbReference type="Gene3D" id="3.40.50.2300">
    <property type="match status" value="1"/>
</dbReference>
<dbReference type="InterPro" id="IPR016032">
    <property type="entry name" value="Sig_transdc_resp-reg_C-effctor"/>
</dbReference>
<keyword evidence="1" id="KW-0238">DNA-binding</keyword>
<dbReference type="PANTHER" id="PTHR43214:SF43">
    <property type="entry name" value="TWO-COMPONENT RESPONSE REGULATOR"/>
    <property type="match status" value="1"/>
</dbReference>
<organism evidence="3">
    <name type="scientific">freshwater metagenome</name>
    <dbReference type="NCBI Taxonomy" id="449393"/>
    <lineage>
        <taxon>unclassified sequences</taxon>
        <taxon>metagenomes</taxon>
        <taxon>ecological metagenomes</taxon>
    </lineage>
</organism>
<dbReference type="PRINTS" id="PR00038">
    <property type="entry name" value="HTHLUXR"/>
</dbReference>
<dbReference type="GO" id="GO:0003677">
    <property type="term" value="F:DNA binding"/>
    <property type="evidence" value="ECO:0007669"/>
    <property type="project" value="UniProtKB-KW"/>
</dbReference>
<name>A0A6J7NQ62_9ZZZZ</name>
<dbReference type="InterPro" id="IPR039420">
    <property type="entry name" value="WalR-like"/>
</dbReference>
<dbReference type="GO" id="GO:0006355">
    <property type="term" value="P:regulation of DNA-templated transcription"/>
    <property type="evidence" value="ECO:0007669"/>
    <property type="project" value="InterPro"/>
</dbReference>
<evidence type="ECO:0000313" key="3">
    <source>
        <dbReference type="EMBL" id="CAB4994738.1"/>
    </source>
</evidence>